<feature type="transmembrane region" description="Helical" evidence="1">
    <location>
        <begin position="57"/>
        <end position="75"/>
    </location>
</feature>
<reference evidence="2 3" key="1">
    <citation type="submission" date="2019-11" db="EMBL/GenBank/DDBJ databases">
        <authorList>
            <person name="Li X."/>
        </authorList>
    </citation>
    <scope>NUCLEOTIDE SEQUENCE [LARGE SCALE GENOMIC DNA]</scope>
    <source>
        <strain evidence="2 3">L9</strain>
    </source>
</reference>
<comment type="caution">
    <text evidence="2">The sequence shown here is derived from an EMBL/GenBank/DDBJ whole genome shotgun (WGS) entry which is preliminary data.</text>
</comment>
<keyword evidence="1" id="KW-1133">Transmembrane helix</keyword>
<sequence length="107" mass="12723">MKMLSEEFLQTPWVILIMLGNYAFLIALFFLQRHLGKKKHRYDERYYQVNNQAKGRTWDIMLVVMLIAWPLVVMFDGISFSFFLLSILYVLHCLIYGVASAYYNGRE</sequence>
<dbReference type="AlphaFoldDB" id="A0A6N8FPJ0"/>
<keyword evidence="1" id="KW-0812">Transmembrane</keyword>
<proteinExistence type="predicted"/>
<dbReference type="EMBL" id="WOCA01000017">
    <property type="protein sequence ID" value="MUK90067.1"/>
    <property type="molecule type" value="Genomic_DNA"/>
</dbReference>
<accession>A0A6N8FPJ0</accession>
<name>A0A6N8FPJ0_9BACI</name>
<dbReference type="InterPro" id="IPR019235">
    <property type="entry name" value="DUF2178_TM"/>
</dbReference>
<keyword evidence="1" id="KW-0472">Membrane</keyword>
<evidence type="ECO:0000313" key="3">
    <source>
        <dbReference type="Proteomes" id="UP000469125"/>
    </source>
</evidence>
<dbReference type="Pfam" id="PF09946">
    <property type="entry name" value="DUF2178"/>
    <property type="match status" value="1"/>
</dbReference>
<protein>
    <submittedName>
        <fullName evidence="2">DUF3796 domain-containing protein</fullName>
    </submittedName>
</protein>
<feature type="transmembrane region" description="Helical" evidence="1">
    <location>
        <begin position="12"/>
        <end position="31"/>
    </location>
</feature>
<dbReference type="Proteomes" id="UP000469125">
    <property type="component" value="Unassembled WGS sequence"/>
</dbReference>
<gene>
    <name evidence="2" type="ORF">GMD78_16975</name>
</gene>
<evidence type="ECO:0000313" key="2">
    <source>
        <dbReference type="EMBL" id="MUK90067.1"/>
    </source>
</evidence>
<organism evidence="2 3">
    <name type="scientific">Ornithinibacillus caprae</name>
    <dbReference type="NCBI Taxonomy" id="2678566"/>
    <lineage>
        <taxon>Bacteria</taxon>
        <taxon>Bacillati</taxon>
        <taxon>Bacillota</taxon>
        <taxon>Bacilli</taxon>
        <taxon>Bacillales</taxon>
        <taxon>Bacillaceae</taxon>
        <taxon>Ornithinibacillus</taxon>
    </lineage>
</organism>
<keyword evidence="3" id="KW-1185">Reference proteome</keyword>
<evidence type="ECO:0000256" key="1">
    <source>
        <dbReference type="SAM" id="Phobius"/>
    </source>
</evidence>
<feature type="transmembrane region" description="Helical" evidence="1">
    <location>
        <begin position="81"/>
        <end position="103"/>
    </location>
</feature>